<feature type="compositionally biased region" description="Polar residues" evidence="1">
    <location>
        <begin position="346"/>
        <end position="355"/>
    </location>
</feature>
<sequence>MLFLQHDSLSPSPFKLMEVLIPSLSNVCLFCQHFVILILDALHLVQLAFVASTHAAISPEVYWKVKLPNTQIPKVIKDFVPQSDNVVPELKQDNTKEKVYYGLSGYIAISWHHAANSAYGRLVLEKVNPIKQVTEGIDDGPLKQYFLLEKDLEKGNVINFPSLLNKNEAPFLPRKFAESIPFSMEKFLEILNHFSIDSKSKDAQAIEKTIKLCEEPEVKHKEKRTCVASLESMVDFGLSVLGTNDILAITSEVQGETQNSQRYTIEQVQQIADGDNMSYIPRDTFTNCPTESLSGTTSQRNESSIASLDQEEPSNQSQDEGVSAPYQGILYMDINEGQGPVETESGVHQNNVEHA</sequence>
<feature type="region of interest" description="Disordered" evidence="1">
    <location>
        <begin position="282"/>
        <end position="355"/>
    </location>
</feature>
<dbReference type="Pfam" id="PF03181">
    <property type="entry name" value="BURP"/>
    <property type="match status" value="1"/>
</dbReference>
<evidence type="ECO:0000259" key="2">
    <source>
        <dbReference type="PROSITE" id="PS51277"/>
    </source>
</evidence>
<dbReference type="PANTHER" id="PTHR31236">
    <property type="entry name" value="BURP DOMAIN PROTEIN USPL1-LIKE"/>
    <property type="match status" value="1"/>
</dbReference>
<dbReference type="PROSITE" id="PS51277">
    <property type="entry name" value="BURP"/>
    <property type="match status" value="1"/>
</dbReference>
<proteinExistence type="predicted"/>
<accession>A0AAE1VTR7</accession>
<dbReference type="EMBL" id="JAVYJV010000002">
    <property type="protein sequence ID" value="KAK4376556.1"/>
    <property type="molecule type" value="Genomic_DNA"/>
</dbReference>
<feature type="compositionally biased region" description="Polar residues" evidence="1">
    <location>
        <begin position="284"/>
        <end position="320"/>
    </location>
</feature>
<dbReference type="InterPro" id="IPR004873">
    <property type="entry name" value="BURP_dom"/>
</dbReference>
<name>A0AAE1VTR7_9SOLA</name>
<dbReference type="InterPro" id="IPR044816">
    <property type="entry name" value="BURP"/>
</dbReference>
<evidence type="ECO:0000256" key="1">
    <source>
        <dbReference type="SAM" id="MobiDB-lite"/>
    </source>
</evidence>
<evidence type="ECO:0000313" key="4">
    <source>
        <dbReference type="Proteomes" id="UP001291623"/>
    </source>
</evidence>
<gene>
    <name evidence="3" type="ORF">RND71_002852</name>
</gene>
<comment type="caution">
    <text evidence="3">The sequence shown here is derived from an EMBL/GenBank/DDBJ whole genome shotgun (WGS) entry which is preliminary data.</text>
</comment>
<keyword evidence="4" id="KW-1185">Reference proteome</keyword>
<reference evidence="3" key="1">
    <citation type="submission" date="2023-12" db="EMBL/GenBank/DDBJ databases">
        <title>Genome assembly of Anisodus tanguticus.</title>
        <authorList>
            <person name="Wang Y.-J."/>
        </authorList>
    </citation>
    <scope>NUCLEOTIDE SEQUENCE</scope>
    <source>
        <strain evidence="3">KB-2021</strain>
        <tissue evidence="3">Leaf</tissue>
    </source>
</reference>
<dbReference type="Proteomes" id="UP001291623">
    <property type="component" value="Unassembled WGS sequence"/>
</dbReference>
<dbReference type="AlphaFoldDB" id="A0AAE1VTR7"/>
<protein>
    <recommendedName>
        <fullName evidence="2">BURP domain-containing protein</fullName>
    </recommendedName>
</protein>
<evidence type="ECO:0000313" key="3">
    <source>
        <dbReference type="EMBL" id="KAK4376556.1"/>
    </source>
</evidence>
<dbReference type="PANTHER" id="PTHR31236:SF55">
    <property type="entry name" value="BURP DOMAIN-CONTAINING PROTEIN 5-LIKE"/>
    <property type="match status" value="1"/>
</dbReference>
<feature type="domain" description="BURP" evidence="2">
    <location>
        <begin position="146"/>
        <end position="277"/>
    </location>
</feature>
<dbReference type="SMART" id="SM01045">
    <property type="entry name" value="BURP"/>
    <property type="match status" value="1"/>
</dbReference>
<organism evidence="3 4">
    <name type="scientific">Anisodus tanguticus</name>
    <dbReference type="NCBI Taxonomy" id="243964"/>
    <lineage>
        <taxon>Eukaryota</taxon>
        <taxon>Viridiplantae</taxon>
        <taxon>Streptophyta</taxon>
        <taxon>Embryophyta</taxon>
        <taxon>Tracheophyta</taxon>
        <taxon>Spermatophyta</taxon>
        <taxon>Magnoliopsida</taxon>
        <taxon>eudicotyledons</taxon>
        <taxon>Gunneridae</taxon>
        <taxon>Pentapetalae</taxon>
        <taxon>asterids</taxon>
        <taxon>lamiids</taxon>
        <taxon>Solanales</taxon>
        <taxon>Solanaceae</taxon>
        <taxon>Solanoideae</taxon>
        <taxon>Hyoscyameae</taxon>
        <taxon>Anisodus</taxon>
    </lineage>
</organism>